<name>A0A4Q8QL85_9FLAO</name>
<dbReference type="OrthoDB" id="178184at2"/>
<reference evidence="1 2" key="1">
    <citation type="submission" date="2019-02" db="EMBL/GenBank/DDBJ databases">
        <title>Draft genome sequence of Muricauda sp. 176CP4-71.</title>
        <authorList>
            <person name="Park J.-S."/>
        </authorList>
    </citation>
    <scope>NUCLEOTIDE SEQUENCE [LARGE SCALE GENOMIC DNA]</scope>
    <source>
        <strain evidence="1 2">176CP4-71</strain>
    </source>
</reference>
<evidence type="ECO:0008006" key="3">
    <source>
        <dbReference type="Google" id="ProtNLM"/>
    </source>
</evidence>
<keyword evidence="2" id="KW-1185">Reference proteome</keyword>
<gene>
    <name evidence="1" type="ORF">EW142_07290</name>
</gene>
<proteinExistence type="predicted"/>
<accession>A0A4Q8QL85</accession>
<organism evidence="1 2">
    <name type="scientific">Flagellimonas allohymeniacidonis</name>
    <dbReference type="NCBI Taxonomy" id="2517819"/>
    <lineage>
        <taxon>Bacteria</taxon>
        <taxon>Pseudomonadati</taxon>
        <taxon>Bacteroidota</taxon>
        <taxon>Flavobacteriia</taxon>
        <taxon>Flavobacteriales</taxon>
        <taxon>Flavobacteriaceae</taxon>
        <taxon>Flagellimonas</taxon>
    </lineage>
</organism>
<dbReference type="EMBL" id="SGIU01000001">
    <property type="protein sequence ID" value="TAI49593.1"/>
    <property type="molecule type" value="Genomic_DNA"/>
</dbReference>
<dbReference type="SUPFAM" id="SSF55486">
    <property type="entry name" value="Metalloproteases ('zincins'), catalytic domain"/>
    <property type="match status" value="1"/>
</dbReference>
<dbReference type="CDD" id="cd09598">
    <property type="entry name" value="M4_like"/>
    <property type="match status" value="1"/>
</dbReference>
<dbReference type="RefSeq" id="WP_130611777.1">
    <property type="nucleotide sequence ID" value="NZ_SGIU01000001.1"/>
</dbReference>
<protein>
    <recommendedName>
        <fullName evidence="3">Peptidase M4</fullName>
    </recommendedName>
</protein>
<evidence type="ECO:0000313" key="1">
    <source>
        <dbReference type="EMBL" id="TAI49593.1"/>
    </source>
</evidence>
<dbReference type="AlphaFoldDB" id="A0A4Q8QL85"/>
<comment type="caution">
    <text evidence="1">The sequence shown here is derived from an EMBL/GenBank/DDBJ whole genome shotgun (WGS) entry which is preliminary data.</text>
</comment>
<dbReference type="Proteomes" id="UP000291981">
    <property type="component" value="Unassembled WGS sequence"/>
</dbReference>
<evidence type="ECO:0000313" key="2">
    <source>
        <dbReference type="Proteomes" id="UP000291981"/>
    </source>
</evidence>
<sequence length="687" mass="78314">MRISKAKNPDFRHLRAYAFDPSLSLQIDTAKINRITYAIDWEDLEPGPCGEYLEVIDYDPTISRYYAPVDLNDRPILADNGLRPSVSNPQFHQQMVYAVAMSTIQNFERALGRKIIWSPRLTNDDNYEEYVPKLRIYPHALREANAFYSPYRKALLFGYFNSTPANNVIHMPNSLVFTCLSHDVISHEVTHAILDGIHRDYNNPTNPDMLAFHEAFADIVALFQHFTHPEVLRHEIANTRGNLGSQNLLGKLAQELGSAIGGYGSLRDAIGQVDESTGEWRPREPNSDDYENITQPHERGSILVAAIFEAFLTIYQSRIADLLRIATNGTGLLEEGEIHPDLANRLAGEASKSAKHVLNMCIRALDYCPPVDLTFGDYLRAIITADIDLMKEDPLDYRLAFIDAFRKRGIYPRTIKTLSIETLSYEAVDLRLGIANQQNNNFNIKSNYQTNFDETSVRLIEIIIDFLKDYAKEIQYITDRQQIYEITRNYIGGGFGDSNKYQKGLHHRIKVKFGENPVFSEMTGLAFVPNFDQLGFKTAGSGYFPSFQIQNLRVVSRVGPDNQKINHVIFSITQKSGCQVDINRAISHFIPDSDDALDNDEGFIFYGGCTLIFDLDSNVLKYAIHKPLLDIEELKRNKAVINAERVLAQYQYQNYDMPLHMGEARRYFGTRASDFMFTEPFAILHQH</sequence>